<gene>
    <name evidence="2" type="ORF">LX92_04368</name>
</gene>
<evidence type="ECO:0000313" key="3">
    <source>
        <dbReference type="Proteomes" id="UP000245667"/>
    </source>
</evidence>
<protein>
    <submittedName>
        <fullName evidence="2">Uncharacterized protein</fullName>
    </submittedName>
</protein>
<dbReference type="EMBL" id="QGGQ01000018">
    <property type="protein sequence ID" value="PWK18357.1"/>
    <property type="molecule type" value="Genomic_DNA"/>
</dbReference>
<comment type="caution">
    <text evidence="2">The sequence shown here is derived from an EMBL/GenBank/DDBJ whole genome shotgun (WGS) entry which is preliminary data.</text>
</comment>
<evidence type="ECO:0000256" key="1">
    <source>
        <dbReference type="SAM" id="Phobius"/>
    </source>
</evidence>
<organism evidence="2 3">
    <name type="scientific">Maribacter polysiphoniae</name>
    <dbReference type="NCBI Taxonomy" id="429344"/>
    <lineage>
        <taxon>Bacteria</taxon>
        <taxon>Pseudomonadati</taxon>
        <taxon>Bacteroidota</taxon>
        <taxon>Flavobacteriia</taxon>
        <taxon>Flavobacteriales</taxon>
        <taxon>Flavobacteriaceae</taxon>
        <taxon>Maribacter</taxon>
    </lineage>
</organism>
<name>A0A316DJC9_9FLAO</name>
<feature type="transmembrane region" description="Helical" evidence="1">
    <location>
        <begin position="20"/>
        <end position="48"/>
    </location>
</feature>
<dbReference type="Proteomes" id="UP000245667">
    <property type="component" value="Unassembled WGS sequence"/>
</dbReference>
<accession>A0A316DJC9</accession>
<keyword evidence="1" id="KW-1133">Transmembrane helix</keyword>
<dbReference type="AlphaFoldDB" id="A0A316DJC9"/>
<reference evidence="2 3" key="1">
    <citation type="submission" date="2018-05" db="EMBL/GenBank/DDBJ databases">
        <title>Genomic Encyclopedia of Archaeal and Bacterial Type Strains, Phase II (KMG-II): from individual species to whole genera.</title>
        <authorList>
            <person name="Goeker M."/>
        </authorList>
    </citation>
    <scope>NUCLEOTIDE SEQUENCE [LARGE SCALE GENOMIC DNA]</scope>
    <source>
        <strain evidence="2 3">DSM 23514</strain>
    </source>
</reference>
<keyword evidence="1" id="KW-0812">Transmembrane</keyword>
<keyword evidence="1" id="KW-0472">Membrane</keyword>
<evidence type="ECO:0000313" key="2">
    <source>
        <dbReference type="EMBL" id="PWK18357.1"/>
    </source>
</evidence>
<sequence>MEQTQFGGIRETKKKEGTILHFSVFSEAGLIIILFIMSTFLEMIWTWYDPGQDLHFFNFGNLYSNYIHIFDYG</sequence>
<proteinExistence type="predicted"/>